<keyword evidence="1" id="KW-1133">Transmembrane helix</keyword>
<gene>
    <name evidence="2" type="ORF">Fcan01_20768</name>
</gene>
<feature type="transmembrane region" description="Helical" evidence="1">
    <location>
        <begin position="252"/>
        <end position="275"/>
    </location>
</feature>
<dbReference type="EMBL" id="LNIX01000019">
    <property type="protein sequence ID" value="OXA44433.1"/>
    <property type="molecule type" value="Genomic_DNA"/>
</dbReference>
<feature type="transmembrane region" description="Helical" evidence="1">
    <location>
        <begin position="48"/>
        <end position="69"/>
    </location>
</feature>
<accession>A0A226DGS7</accession>
<evidence type="ECO:0000313" key="2">
    <source>
        <dbReference type="EMBL" id="OXA44433.1"/>
    </source>
</evidence>
<comment type="caution">
    <text evidence="2">The sequence shown here is derived from an EMBL/GenBank/DDBJ whole genome shotgun (WGS) entry which is preliminary data.</text>
</comment>
<feature type="transmembrane region" description="Helical" evidence="1">
    <location>
        <begin position="125"/>
        <end position="142"/>
    </location>
</feature>
<feature type="transmembrane region" description="Helical" evidence="1">
    <location>
        <begin position="75"/>
        <end position="94"/>
    </location>
</feature>
<name>A0A226DGS7_FOLCA</name>
<reference evidence="2 3" key="1">
    <citation type="submission" date="2015-12" db="EMBL/GenBank/DDBJ databases">
        <title>The genome of Folsomia candida.</title>
        <authorList>
            <person name="Faddeeva A."/>
            <person name="Derks M.F."/>
            <person name="Anvar Y."/>
            <person name="Smit S."/>
            <person name="Van Straalen N."/>
            <person name="Roelofs D."/>
        </authorList>
    </citation>
    <scope>NUCLEOTIDE SEQUENCE [LARGE SCALE GENOMIC DNA]</scope>
    <source>
        <strain evidence="2 3">VU population</strain>
        <tissue evidence="2">Whole body</tissue>
    </source>
</reference>
<protein>
    <recommendedName>
        <fullName evidence="4">Gustatory receptor</fullName>
    </recommendedName>
</protein>
<proteinExistence type="predicted"/>
<evidence type="ECO:0000313" key="3">
    <source>
        <dbReference type="Proteomes" id="UP000198287"/>
    </source>
</evidence>
<dbReference type="AlphaFoldDB" id="A0A226DGS7"/>
<feature type="transmembrane region" description="Helical" evidence="1">
    <location>
        <begin position="281"/>
        <end position="305"/>
    </location>
</feature>
<evidence type="ECO:0008006" key="4">
    <source>
        <dbReference type="Google" id="ProtNLM"/>
    </source>
</evidence>
<feature type="transmembrane region" description="Helical" evidence="1">
    <location>
        <begin position="198"/>
        <end position="215"/>
    </location>
</feature>
<keyword evidence="3" id="KW-1185">Reference proteome</keyword>
<keyword evidence="1" id="KW-0812">Transmembrane</keyword>
<keyword evidence="1" id="KW-0472">Membrane</keyword>
<sequence>MNRSQISQIKAVIRVKRHLKLANKFSGGFIKFDKTSGKIAKVSKKTEIIAKAYVIFQFVVIIVKIWSITAKTGNLIEKILGIAITSLSTTVFLLRYHTTSAQVQVQFLNYIFFSEGDENDGKSKFFLTYLVLFFDALEFSYYSTCAAHWLMVMFFTCQPGLASSILCSTDEVFSYGTIVKSVFVLVESYAFLQASVATGYHLVTVLLTGVIFLWIECGDFIQRHQMEIAHQIEYRRVQALEKLLNACTREQIFLKTAMLIPTCQMMTSFVAVKMTHLGHDLIAVALMWLYLMTLAFTLLTFSAAAKLYGVSQKWITDCKGTGRKKYARKFQRSLRPLRLEFGNNFVEVLTPLVV</sequence>
<dbReference type="Proteomes" id="UP000198287">
    <property type="component" value="Unassembled WGS sequence"/>
</dbReference>
<organism evidence="2 3">
    <name type="scientific">Folsomia candida</name>
    <name type="common">Springtail</name>
    <dbReference type="NCBI Taxonomy" id="158441"/>
    <lineage>
        <taxon>Eukaryota</taxon>
        <taxon>Metazoa</taxon>
        <taxon>Ecdysozoa</taxon>
        <taxon>Arthropoda</taxon>
        <taxon>Hexapoda</taxon>
        <taxon>Collembola</taxon>
        <taxon>Entomobryomorpha</taxon>
        <taxon>Isotomoidea</taxon>
        <taxon>Isotomidae</taxon>
        <taxon>Proisotominae</taxon>
        <taxon>Folsomia</taxon>
    </lineage>
</organism>
<evidence type="ECO:0000256" key="1">
    <source>
        <dbReference type="SAM" id="Phobius"/>
    </source>
</evidence>